<dbReference type="Pfam" id="PF01453">
    <property type="entry name" value="B_lectin"/>
    <property type="match status" value="1"/>
</dbReference>
<keyword evidence="2" id="KW-1015">Disulfide bond</keyword>
<dbReference type="AlphaFoldDB" id="A0A438DP50"/>
<name>A0A438DP50_VITVI</name>
<sequence>MALDTIIVNQPITDGEIITSAGGSFELGSNAQLLDSGNLIMRNGNDSDPENSLWQSFDYPCDTLLPGMKFGWNRVTGLDRHLSSWRSADDPSKVNGICKINESPKCECIKGFRPKIQSNWDMADWSNGCIPSTRLDCEKGDGFEKYSGVKLPDTQSSWFNESMNLKECASLCLSNCSCTAYANSDIRGAVVDAAFMNTCLTKAWTCLFLV</sequence>
<keyword evidence="5" id="KW-0808">Transferase</keyword>
<accession>A0A438DP50</accession>
<keyword evidence="5" id="KW-0430">Lectin</keyword>
<comment type="caution">
    <text evidence="5">The sequence shown here is derived from an EMBL/GenBank/DDBJ whole genome shotgun (WGS) entry which is preliminary data.</text>
</comment>
<evidence type="ECO:0000313" key="6">
    <source>
        <dbReference type="Proteomes" id="UP000288805"/>
    </source>
</evidence>
<dbReference type="Proteomes" id="UP000288805">
    <property type="component" value="Unassembled WGS sequence"/>
</dbReference>
<dbReference type="EMBL" id="QGNW01001542">
    <property type="protein sequence ID" value="RVW37239.1"/>
    <property type="molecule type" value="Genomic_DNA"/>
</dbReference>
<organism evidence="5 6">
    <name type="scientific">Vitis vinifera</name>
    <name type="common">Grape</name>
    <dbReference type="NCBI Taxonomy" id="29760"/>
    <lineage>
        <taxon>Eukaryota</taxon>
        <taxon>Viridiplantae</taxon>
        <taxon>Streptophyta</taxon>
        <taxon>Embryophyta</taxon>
        <taxon>Tracheophyta</taxon>
        <taxon>Spermatophyta</taxon>
        <taxon>Magnoliopsida</taxon>
        <taxon>eudicotyledons</taxon>
        <taxon>Gunneridae</taxon>
        <taxon>Pentapetalae</taxon>
        <taxon>rosids</taxon>
        <taxon>Vitales</taxon>
        <taxon>Vitaceae</taxon>
        <taxon>Viteae</taxon>
        <taxon>Vitis</taxon>
    </lineage>
</organism>
<evidence type="ECO:0000313" key="5">
    <source>
        <dbReference type="EMBL" id="RVW37239.1"/>
    </source>
</evidence>
<dbReference type="GO" id="GO:0030246">
    <property type="term" value="F:carbohydrate binding"/>
    <property type="evidence" value="ECO:0007669"/>
    <property type="project" value="UniProtKB-KW"/>
</dbReference>
<protein>
    <submittedName>
        <fullName evidence="5">G-type lectin S-receptor-like serine/threonine-protein kinase</fullName>
    </submittedName>
</protein>
<feature type="domain" description="Apple" evidence="4">
    <location>
        <begin position="137"/>
        <end position="210"/>
    </location>
</feature>
<keyword evidence="3" id="KW-0325">Glycoprotein</keyword>
<evidence type="ECO:0000256" key="3">
    <source>
        <dbReference type="ARBA" id="ARBA00023180"/>
    </source>
</evidence>
<dbReference type="PANTHER" id="PTHR32444:SF183">
    <property type="entry name" value="APPLE DOMAIN-CONTAINING PROTEIN"/>
    <property type="match status" value="1"/>
</dbReference>
<dbReference type="GO" id="GO:0016301">
    <property type="term" value="F:kinase activity"/>
    <property type="evidence" value="ECO:0007669"/>
    <property type="project" value="UniProtKB-KW"/>
</dbReference>
<proteinExistence type="predicted"/>
<keyword evidence="5" id="KW-0675">Receptor</keyword>
<evidence type="ECO:0000256" key="1">
    <source>
        <dbReference type="ARBA" id="ARBA00022729"/>
    </source>
</evidence>
<evidence type="ECO:0000259" key="4">
    <source>
        <dbReference type="PROSITE" id="PS50948"/>
    </source>
</evidence>
<dbReference type="InterPro" id="IPR036426">
    <property type="entry name" value="Bulb-type_lectin_dom_sf"/>
</dbReference>
<dbReference type="InterPro" id="IPR003609">
    <property type="entry name" value="Pan_app"/>
</dbReference>
<dbReference type="PANTHER" id="PTHR32444">
    <property type="entry name" value="BULB-TYPE LECTIN DOMAIN-CONTAINING PROTEIN"/>
    <property type="match status" value="1"/>
</dbReference>
<reference evidence="5 6" key="1">
    <citation type="journal article" date="2018" name="PLoS Genet.">
        <title>Population sequencing reveals clonal diversity and ancestral inbreeding in the grapevine cultivar Chardonnay.</title>
        <authorList>
            <person name="Roach M.J."/>
            <person name="Johnson D.L."/>
            <person name="Bohlmann J."/>
            <person name="van Vuuren H.J."/>
            <person name="Jones S.J."/>
            <person name="Pretorius I.S."/>
            <person name="Schmidt S.A."/>
            <person name="Borneman A.R."/>
        </authorList>
    </citation>
    <scope>NUCLEOTIDE SEQUENCE [LARGE SCALE GENOMIC DNA]</scope>
    <source>
        <strain evidence="6">cv. Chardonnay</strain>
        <tissue evidence="5">Leaf</tissue>
    </source>
</reference>
<keyword evidence="1" id="KW-0732">Signal</keyword>
<keyword evidence="5" id="KW-0418">Kinase</keyword>
<dbReference type="Gene3D" id="3.50.4.10">
    <property type="entry name" value="Hepatocyte Growth Factor"/>
    <property type="match status" value="1"/>
</dbReference>
<evidence type="ECO:0000256" key="2">
    <source>
        <dbReference type="ARBA" id="ARBA00023157"/>
    </source>
</evidence>
<dbReference type="CDD" id="cd01098">
    <property type="entry name" value="PAN_AP_plant"/>
    <property type="match status" value="1"/>
</dbReference>
<dbReference type="Pfam" id="PF08276">
    <property type="entry name" value="PAN_2"/>
    <property type="match status" value="1"/>
</dbReference>
<gene>
    <name evidence="5" type="primary">VvCHDh000031_2</name>
    <name evidence="5" type="ORF">CK203_104634</name>
</gene>
<dbReference type="SUPFAM" id="SSF51110">
    <property type="entry name" value="alpha-D-mannose-specific plant lectins"/>
    <property type="match status" value="1"/>
</dbReference>
<dbReference type="InterPro" id="IPR001480">
    <property type="entry name" value="Bulb-type_lectin_dom"/>
</dbReference>
<dbReference type="PROSITE" id="PS50948">
    <property type="entry name" value="PAN"/>
    <property type="match status" value="1"/>
</dbReference>